<reference evidence="4 5" key="1">
    <citation type="submission" date="2024-02" db="EMBL/GenBank/DDBJ databases">
        <title>Genome analysis and characterization of Microbaculum marinisediminis sp. nov., isolated from marine sediment.</title>
        <authorList>
            <person name="Du Z.-J."/>
            <person name="Ye Y.-Q."/>
            <person name="Zhang Z.-R."/>
            <person name="Yuan S.-M."/>
            <person name="Zhang X.-Y."/>
        </authorList>
    </citation>
    <scope>NUCLEOTIDE SEQUENCE [LARGE SCALE GENOMIC DNA]</scope>
    <source>
        <strain evidence="4 5">SDUM1044001</strain>
    </source>
</reference>
<evidence type="ECO:0000256" key="1">
    <source>
        <dbReference type="RuleBase" id="RU369079"/>
    </source>
</evidence>
<proteinExistence type="predicted"/>
<dbReference type="EMBL" id="JAZHOF010000012">
    <property type="protein sequence ID" value="MEJ8574490.1"/>
    <property type="molecule type" value="Genomic_DNA"/>
</dbReference>
<name>A0AAW9S1Q2_9HYPH</name>
<keyword evidence="2" id="KW-0812">Transmembrane</keyword>
<comment type="caution">
    <text evidence="4">The sequence shown here is derived from an EMBL/GenBank/DDBJ whole genome shotgun (WGS) entry which is preliminary data.</text>
</comment>
<feature type="transmembrane region" description="Helical" evidence="2">
    <location>
        <begin position="12"/>
        <end position="34"/>
    </location>
</feature>
<feature type="transmembrane region" description="Helical" evidence="2">
    <location>
        <begin position="338"/>
        <end position="367"/>
    </location>
</feature>
<feature type="transmembrane region" description="Helical" evidence="2">
    <location>
        <begin position="523"/>
        <end position="541"/>
    </location>
</feature>
<dbReference type="AlphaFoldDB" id="A0AAW9S1Q2"/>
<gene>
    <name evidence="4" type="ORF">V3328_23630</name>
</gene>
<dbReference type="GO" id="GO:0005886">
    <property type="term" value="C:plasma membrane"/>
    <property type="evidence" value="ECO:0007669"/>
    <property type="project" value="UniProtKB-SubCell"/>
</dbReference>
<accession>A0AAW9S1Q2</accession>
<evidence type="ECO:0000256" key="2">
    <source>
        <dbReference type="SAM" id="Phobius"/>
    </source>
</evidence>
<feature type="domain" description="TRAP C4-dicarboxylate transport system permease DctM subunit" evidence="3">
    <location>
        <begin position="115"/>
        <end position="541"/>
    </location>
</feature>
<feature type="transmembrane region" description="Helical" evidence="2">
    <location>
        <begin position="164"/>
        <end position="186"/>
    </location>
</feature>
<sequence length="633" mass="66385">MDVSRFFTGLTWTQRAIVVVGLAMSCFHLYVAFFGPPDAYIFRSTHLGFAMTLAFLILPGTRRREIEKPGWYDLALLAGGIAVCAYPIVFNQYIINRIYYIDPLYTRDFVFGIGMIVLLLEATRRAVGFALPLTAAAFLAYALLGTDTSLETLIDQLYLTTEGIFGIPLSVSATYVVLFILFGSLVERTGTGQLFMDFAMSLTGHAAGGPAKVACITSGLFGSVSGSAVANVMTTGTFTIPLMKRIGYRPAFAGAVEAVASTGGQIMPPIMGAAAFVMAEFLGISYLSVAAFALLPALLYYVALFFAVHFEAKRTGMRGLPRSDLPHLGTVLAERGHLFLPLVVIVGVLLAGYSAPMAALCGIASVIPTALLRKTTRGYVRLDNIVDALVAGARNTVPVALACACAGIVIGVITLTGLGIDFTSLVTAASQNSLVLALILTMVAGIILGMGMPTTPAYIVQVALLVPALVKLGILVEAAHMFVFYFAILSAITPPVAMAVYAANGISRAGLWESGLSAIKLGATGYIIPFMFVFGPSLLLIGDWSRVGLTVVSATTGVICLAGGLTGYLLSTATWWQRILLVAAAITLIKPGVTTDLLGAGLLGAVIVAQLLFPAQDIATAERPAAAGSDSQG</sequence>
<evidence type="ECO:0000313" key="4">
    <source>
        <dbReference type="EMBL" id="MEJ8574490.1"/>
    </source>
</evidence>
<keyword evidence="1" id="KW-0997">Cell inner membrane</keyword>
<feature type="transmembrane region" description="Helical" evidence="2">
    <location>
        <begin position="104"/>
        <end position="120"/>
    </location>
</feature>
<keyword evidence="2" id="KW-1133">Transmembrane helix</keyword>
<dbReference type="GO" id="GO:0022857">
    <property type="term" value="F:transmembrane transporter activity"/>
    <property type="evidence" value="ECO:0007669"/>
    <property type="project" value="UniProtKB-UniRule"/>
</dbReference>
<keyword evidence="5" id="KW-1185">Reference proteome</keyword>
<dbReference type="NCBIfam" id="TIGR02123">
    <property type="entry name" value="TRAP_fused"/>
    <property type="match status" value="1"/>
</dbReference>
<feature type="transmembrane region" description="Helical" evidence="2">
    <location>
        <begin position="483"/>
        <end position="503"/>
    </location>
</feature>
<feature type="transmembrane region" description="Helical" evidence="2">
    <location>
        <begin position="575"/>
        <end position="593"/>
    </location>
</feature>
<feature type="transmembrane region" description="Helical" evidence="2">
    <location>
        <begin position="399"/>
        <end position="422"/>
    </location>
</feature>
<feature type="transmembrane region" description="Helical" evidence="2">
    <location>
        <begin position="284"/>
        <end position="308"/>
    </location>
</feature>
<comment type="subcellular location">
    <subcellularLocation>
        <location evidence="1">Cell inner membrane</location>
        <topology evidence="1">Multi-pass membrane protein</topology>
    </subcellularLocation>
</comment>
<protein>
    <submittedName>
        <fullName evidence="4">TRAP transporter permease</fullName>
    </submittedName>
</protein>
<dbReference type="RefSeq" id="WP_340332191.1">
    <property type="nucleotide sequence ID" value="NZ_JAZHOF010000012.1"/>
</dbReference>
<dbReference type="PANTHER" id="PTHR43849:SF2">
    <property type="entry name" value="BLL3936 PROTEIN"/>
    <property type="match status" value="1"/>
</dbReference>
<keyword evidence="1" id="KW-0813">Transport</keyword>
<dbReference type="PROSITE" id="PS51257">
    <property type="entry name" value="PROKAR_LIPOPROTEIN"/>
    <property type="match status" value="1"/>
</dbReference>
<organism evidence="4 5">
    <name type="scientific">Microbaculum marinum</name>
    <dbReference type="NCBI Taxonomy" id="1764581"/>
    <lineage>
        <taxon>Bacteria</taxon>
        <taxon>Pseudomonadati</taxon>
        <taxon>Pseudomonadota</taxon>
        <taxon>Alphaproteobacteria</taxon>
        <taxon>Hyphomicrobiales</taxon>
        <taxon>Tepidamorphaceae</taxon>
        <taxon>Microbaculum</taxon>
    </lineage>
</organism>
<feature type="transmembrane region" description="Helical" evidence="2">
    <location>
        <begin position="434"/>
        <end position="452"/>
    </location>
</feature>
<feature type="transmembrane region" description="Helical" evidence="2">
    <location>
        <begin position="458"/>
        <end position="476"/>
    </location>
</feature>
<keyword evidence="1" id="KW-1003">Cell membrane</keyword>
<dbReference type="Proteomes" id="UP001378188">
    <property type="component" value="Unassembled WGS sequence"/>
</dbReference>
<evidence type="ECO:0000259" key="3">
    <source>
        <dbReference type="Pfam" id="PF06808"/>
    </source>
</evidence>
<feature type="transmembrane region" description="Helical" evidence="2">
    <location>
        <begin position="70"/>
        <end position="89"/>
    </location>
</feature>
<feature type="transmembrane region" description="Helical" evidence="2">
    <location>
        <begin position="251"/>
        <end position="278"/>
    </location>
</feature>
<dbReference type="PANTHER" id="PTHR43849">
    <property type="entry name" value="BLL3936 PROTEIN"/>
    <property type="match status" value="1"/>
</dbReference>
<feature type="transmembrane region" description="Helical" evidence="2">
    <location>
        <begin position="548"/>
        <end position="569"/>
    </location>
</feature>
<feature type="transmembrane region" description="Helical" evidence="2">
    <location>
        <begin position="40"/>
        <end position="58"/>
    </location>
</feature>
<keyword evidence="2" id="KW-0472">Membrane</keyword>
<dbReference type="Pfam" id="PF06808">
    <property type="entry name" value="DctM"/>
    <property type="match status" value="1"/>
</dbReference>
<comment type="function">
    <text evidence="1">Part of the tripartite ATP-independent periplasmic (TRAP) transport system.</text>
</comment>
<dbReference type="InterPro" id="IPR011853">
    <property type="entry name" value="TRAP_DctM-Dct_fused"/>
</dbReference>
<feature type="transmembrane region" description="Helical" evidence="2">
    <location>
        <begin position="127"/>
        <end position="144"/>
    </location>
</feature>
<evidence type="ECO:0000313" key="5">
    <source>
        <dbReference type="Proteomes" id="UP001378188"/>
    </source>
</evidence>
<dbReference type="InterPro" id="IPR010656">
    <property type="entry name" value="DctM"/>
</dbReference>